<feature type="region of interest" description="Disordered" evidence="1">
    <location>
        <begin position="1"/>
        <end position="39"/>
    </location>
</feature>
<dbReference type="Proteomes" id="UP001357485">
    <property type="component" value="Unassembled WGS sequence"/>
</dbReference>
<evidence type="ECO:0000256" key="1">
    <source>
        <dbReference type="SAM" id="MobiDB-lite"/>
    </source>
</evidence>
<organism evidence="2 3">
    <name type="scientific">Cryomyces antarcticus</name>
    <dbReference type="NCBI Taxonomy" id="329879"/>
    <lineage>
        <taxon>Eukaryota</taxon>
        <taxon>Fungi</taxon>
        <taxon>Dikarya</taxon>
        <taxon>Ascomycota</taxon>
        <taxon>Pezizomycotina</taxon>
        <taxon>Dothideomycetes</taxon>
        <taxon>Dothideomycetes incertae sedis</taxon>
        <taxon>Cryomyces</taxon>
    </lineage>
</organism>
<proteinExistence type="predicted"/>
<feature type="region of interest" description="Disordered" evidence="1">
    <location>
        <begin position="65"/>
        <end position="109"/>
    </location>
</feature>
<protein>
    <submittedName>
        <fullName evidence="2">Uncharacterized protein</fullName>
    </submittedName>
</protein>
<keyword evidence="3" id="KW-1185">Reference proteome</keyword>
<reference evidence="2 3" key="1">
    <citation type="submission" date="2023-08" db="EMBL/GenBank/DDBJ databases">
        <title>Black Yeasts Isolated from many extreme environments.</title>
        <authorList>
            <person name="Coleine C."/>
            <person name="Stajich J.E."/>
            <person name="Selbmann L."/>
        </authorList>
    </citation>
    <scope>NUCLEOTIDE SEQUENCE [LARGE SCALE GENOMIC DNA]</scope>
    <source>
        <strain evidence="2 3">CCFEE 536</strain>
    </source>
</reference>
<feature type="compositionally biased region" description="Polar residues" evidence="1">
    <location>
        <begin position="28"/>
        <end position="39"/>
    </location>
</feature>
<gene>
    <name evidence="2" type="ORF">LTR16_000587</name>
</gene>
<dbReference type="EMBL" id="JAVRRA010000016">
    <property type="protein sequence ID" value="KAK5296611.1"/>
    <property type="molecule type" value="Genomic_DNA"/>
</dbReference>
<evidence type="ECO:0000313" key="3">
    <source>
        <dbReference type="Proteomes" id="UP001357485"/>
    </source>
</evidence>
<feature type="region of interest" description="Disordered" evidence="1">
    <location>
        <begin position="346"/>
        <end position="391"/>
    </location>
</feature>
<name>A0ABR0M8U7_9PEZI</name>
<comment type="caution">
    <text evidence="2">The sequence shown here is derived from an EMBL/GenBank/DDBJ whole genome shotgun (WGS) entry which is preliminary data.</text>
</comment>
<evidence type="ECO:0000313" key="2">
    <source>
        <dbReference type="EMBL" id="KAK5296611.1"/>
    </source>
</evidence>
<sequence length="391" mass="43891">MDRIMDNGGGPQQDEVLETTERSPQVGVRSNSSETVSMNPVVTVASQNLQCQPIAGLPQVMTASNKHSQSLAENDQDEKFRNPDNAEATGEPPRKKRRSNRAKPLLADEATPVDDSPAAIALYLAHVATLGALDNLPKGMGLLYQECPTDLPEPASVVDANGHLVYGCTEVLTERRQGHTIKDYMLHPLRDLRNDQGRKILPDSIPKAGLEGWHMNLFLCESKGKLEVKDIITRMYVEISDVKMAKEQRRISNLGNRWRIRKGGLPYTRSRDTKALPSKAELEVIARTTSEQHERNVCWSVCIDEEYELAINPDSNMQNMFQLPEPGIPARVQILVEQLAAVKREAEQEKVPWQNAKRFGRKKGDRHEKRENTLWTDDEDTAVDVESDDAQ</sequence>
<accession>A0ABR0M8U7</accession>
<feature type="compositionally biased region" description="Acidic residues" evidence="1">
    <location>
        <begin position="376"/>
        <end position="391"/>
    </location>
</feature>